<dbReference type="SUPFAM" id="SSF55961">
    <property type="entry name" value="Bet v1-like"/>
    <property type="match status" value="1"/>
</dbReference>
<name>A0A1C5IFM2_9ACTN</name>
<dbReference type="EMBL" id="LT607754">
    <property type="protein sequence ID" value="SCG57064.1"/>
    <property type="molecule type" value="Genomic_DNA"/>
</dbReference>
<gene>
    <name evidence="1" type="ORF">GA0070613_2763</name>
</gene>
<organism evidence="1 2">
    <name type="scientific">Micromonospora inositola</name>
    <dbReference type="NCBI Taxonomy" id="47865"/>
    <lineage>
        <taxon>Bacteria</taxon>
        <taxon>Bacillati</taxon>
        <taxon>Actinomycetota</taxon>
        <taxon>Actinomycetes</taxon>
        <taxon>Micromonosporales</taxon>
        <taxon>Micromonosporaceae</taxon>
        <taxon>Micromonospora</taxon>
    </lineage>
</organism>
<accession>A0A1C5IFM2</accession>
<dbReference type="Proteomes" id="UP000198221">
    <property type="component" value="Chromosome I"/>
</dbReference>
<dbReference type="InterPro" id="IPR023393">
    <property type="entry name" value="START-like_dom_sf"/>
</dbReference>
<dbReference type="InterPro" id="IPR019587">
    <property type="entry name" value="Polyketide_cyclase/dehydratase"/>
</dbReference>
<dbReference type="Gene3D" id="3.30.530.20">
    <property type="match status" value="1"/>
</dbReference>
<dbReference type="CDD" id="cd07812">
    <property type="entry name" value="SRPBCC"/>
    <property type="match status" value="1"/>
</dbReference>
<dbReference type="RefSeq" id="WP_089012641.1">
    <property type="nucleotide sequence ID" value="NZ_LT607754.1"/>
</dbReference>
<proteinExistence type="predicted"/>
<evidence type="ECO:0000313" key="1">
    <source>
        <dbReference type="EMBL" id="SCG57064.1"/>
    </source>
</evidence>
<sequence length="136" mass="15089">MASESRQLSERIDRPATEVYEYASNPANLPRWAPGLGSSVENVDGQWYVETTTGRVGFAFVPRNEFGVLDHDVTLPSGETVYNPMRVIRDGSACEVVFTLRRLPGMSDEDFARDAQLVAADLTRLKHVLESTGREA</sequence>
<reference evidence="2" key="1">
    <citation type="submission" date="2016-06" db="EMBL/GenBank/DDBJ databases">
        <authorList>
            <person name="Varghese N."/>
            <person name="Submissions Spin"/>
        </authorList>
    </citation>
    <scope>NUCLEOTIDE SEQUENCE [LARGE SCALE GENOMIC DNA]</scope>
    <source>
        <strain evidence="2">DSM 43819</strain>
    </source>
</reference>
<keyword evidence="2" id="KW-1185">Reference proteome</keyword>
<dbReference type="AlphaFoldDB" id="A0A1C5IFM2"/>
<protein>
    <submittedName>
        <fullName evidence="1">Polyketide cyclase / dehydrase and lipid transport</fullName>
    </submittedName>
</protein>
<dbReference type="OrthoDB" id="880456at2"/>
<evidence type="ECO:0000313" key="2">
    <source>
        <dbReference type="Proteomes" id="UP000198221"/>
    </source>
</evidence>
<dbReference type="Pfam" id="PF10604">
    <property type="entry name" value="Polyketide_cyc2"/>
    <property type="match status" value="1"/>
</dbReference>